<dbReference type="InterPro" id="IPR029058">
    <property type="entry name" value="AB_hydrolase_fold"/>
</dbReference>
<dbReference type="PANTHER" id="PTHR47842">
    <property type="entry name" value="EXPRESSED PROTEIN"/>
    <property type="match status" value="1"/>
</dbReference>
<dbReference type="Proteomes" id="UP001217918">
    <property type="component" value="Unassembled WGS sequence"/>
</dbReference>
<feature type="compositionally biased region" description="Basic and acidic residues" evidence="1">
    <location>
        <begin position="114"/>
        <end position="134"/>
    </location>
</feature>
<reference evidence="2" key="1">
    <citation type="journal article" date="2023" name="Mol. Plant Microbe Interact.">
        <title>Elucidating the Obligate Nature and Biological Capacity of an Invasive Fungal Corn Pathogen.</title>
        <authorList>
            <person name="MacCready J.S."/>
            <person name="Roggenkamp E.M."/>
            <person name="Gdanetz K."/>
            <person name="Chilvers M.I."/>
        </authorList>
    </citation>
    <scope>NUCLEOTIDE SEQUENCE</scope>
    <source>
        <strain evidence="2">PM02</strain>
    </source>
</reference>
<gene>
    <name evidence="2" type="ORF">P8C59_000652</name>
</gene>
<name>A0AAD9M7X4_9PEZI</name>
<evidence type="ECO:0000313" key="2">
    <source>
        <dbReference type="EMBL" id="KAK2066872.1"/>
    </source>
</evidence>
<evidence type="ECO:0000313" key="3">
    <source>
        <dbReference type="Proteomes" id="UP001217918"/>
    </source>
</evidence>
<accession>A0AAD9M7X4</accession>
<dbReference type="AlphaFoldDB" id="A0AAD9M7X4"/>
<evidence type="ECO:0000256" key="1">
    <source>
        <dbReference type="SAM" id="MobiDB-lite"/>
    </source>
</evidence>
<dbReference type="SUPFAM" id="SSF53474">
    <property type="entry name" value="alpha/beta-Hydrolases"/>
    <property type="match status" value="1"/>
</dbReference>
<proteinExistence type="predicted"/>
<evidence type="ECO:0008006" key="4">
    <source>
        <dbReference type="Google" id="ProtNLM"/>
    </source>
</evidence>
<sequence>MKKTLLLCFIHGFKGGETTFGEGYAFTEHLRDLVAKELPRLDVKVLVYPKYETRGDLGECVERFRDWLMNKVIDLEVAAGTPSPTVDPSVRTILIGHSMGGIVAAETAIRLATEKPIHNSTDPAKDEAASKTDVPRPPTPNSLMFPYVQGVLAFDTPFLGISPGVVAHGAESHYNTASAALAQLSGLGLWGSTQAAAKAATPAKPPAGVLPASSGSGGDKDREKSPAAGKSGWGHWGTIAMVAGAVGAVAAGGAAAYYNRDQITEGWSWATSHLEFVGCLARKEELRRRVAYMVRLNKDLGVGFSNLYTRLGRAAGPTSNSVVAVNDKATDETVAHMTMFERQENPGYDQLAYDAKGMIASWLQNDWYESSARDVIGM</sequence>
<keyword evidence="3" id="KW-1185">Reference proteome</keyword>
<dbReference type="EMBL" id="JAQQPM010000001">
    <property type="protein sequence ID" value="KAK2066872.1"/>
    <property type="molecule type" value="Genomic_DNA"/>
</dbReference>
<dbReference type="Gene3D" id="3.40.50.1820">
    <property type="entry name" value="alpha/beta hydrolase"/>
    <property type="match status" value="1"/>
</dbReference>
<feature type="region of interest" description="Disordered" evidence="1">
    <location>
        <begin position="114"/>
        <end position="140"/>
    </location>
</feature>
<organism evidence="2 3">
    <name type="scientific">Phyllachora maydis</name>
    <dbReference type="NCBI Taxonomy" id="1825666"/>
    <lineage>
        <taxon>Eukaryota</taxon>
        <taxon>Fungi</taxon>
        <taxon>Dikarya</taxon>
        <taxon>Ascomycota</taxon>
        <taxon>Pezizomycotina</taxon>
        <taxon>Sordariomycetes</taxon>
        <taxon>Sordariomycetidae</taxon>
        <taxon>Phyllachorales</taxon>
        <taxon>Phyllachoraceae</taxon>
        <taxon>Phyllachora</taxon>
    </lineage>
</organism>
<dbReference type="PANTHER" id="PTHR47842:SF1">
    <property type="entry name" value="DUF676 DOMAIN-CONTAINING PROTEIN"/>
    <property type="match status" value="1"/>
</dbReference>
<protein>
    <recommendedName>
        <fullName evidence="4">DUF676 domain-containing protein</fullName>
    </recommendedName>
</protein>
<feature type="region of interest" description="Disordered" evidence="1">
    <location>
        <begin position="200"/>
        <end position="231"/>
    </location>
</feature>
<comment type="caution">
    <text evidence="2">The sequence shown here is derived from an EMBL/GenBank/DDBJ whole genome shotgun (WGS) entry which is preliminary data.</text>
</comment>